<dbReference type="EMBL" id="FOQO01000027">
    <property type="protein sequence ID" value="SFJ98655.1"/>
    <property type="molecule type" value="Genomic_DNA"/>
</dbReference>
<accession>A0A1I3VTU8</accession>
<proteinExistence type="predicted"/>
<keyword evidence="2" id="KW-1185">Reference proteome</keyword>
<dbReference type="AlphaFoldDB" id="A0A1I3VTU8"/>
<evidence type="ECO:0000313" key="1">
    <source>
        <dbReference type="EMBL" id="SFJ98655.1"/>
    </source>
</evidence>
<dbReference type="Proteomes" id="UP000198670">
    <property type="component" value="Unassembled WGS sequence"/>
</dbReference>
<name>A0A1I3VTU8_9SPHI</name>
<dbReference type="STRING" id="1477437.SAMN05444682_1275"/>
<reference evidence="1 2" key="1">
    <citation type="submission" date="2016-10" db="EMBL/GenBank/DDBJ databases">
        <authorList>
            <person name="de Groot N.N."/>
        </authorList>
    </citation>
    <scope>NUCLEOTIDE SEQUENCE [LARGE SCALE GENOMIC DNA]</scope>
    <source>
        <strain evidence="1 2">RK1</strain>
    </source>
</reference>
<sequence length="156" mass="16996">MSLKSFIAKIGLFFAAIFDAAARTWAKVSPEVQDALKQGSAILDIINKNVKEAPDFVIELIQKAFPNIDRPTLLVGLKGVTEGLNIADGIVDNDLQATVGRLQEYLSGLKSERAGFWAGISSLAAKLLAFGFAPAGTKWATFEALMEFVYQRFIKK</sequence>
<gene>
    <name evidence="1" type="ORF">SAMN05444682_1275</name>
</gene>
<protein>
    <submittedName>
        <fullName evidence="1">Uncharacterized protein</fullName>
    </submittedName>
</protein>
<evidence type="ECO:0000313" key="2">
    <source>
        <dbReference type="Proteomes" id="UP000198670"/>
    </source>
</evidence>
<organism evidence="1 2">
    <name type="scientific">Parapedobacter indicus</name>
    <dbReference type="NCBI Taxonomy" id="1477437"/>
    <lineage>
        <taxon>Bacteria</taxon>
        <taxon>Pseudomonadati</taxon>
        <taxon>Bacteroidota</taxon>
        <taxon>Sphingobacteriia</taxon>
        <taxon>Sphingobacteriales</taxon>
        <taxon>Sphingobacteriaceae</taxon>
        <taxon>Parapedobacter</taxon>
    </lineage>
</organism>
<dbReference type="RefSeq" id="WP_090632637.1">
    <property type="nucleotide sequence ID" value="NZ_FOQO01000027.1"/>
</dbReference>